<dbReference type="Proteomes" id="UP000580250">
    <property type="component" value="Unassembled WGS sequence"/>
</dbReference>
<protein>
    <submittedName>
        <fullName evidence="1">Uncharacterized protein</fullName>
    </submittedName>
</protein>
<name>A0A6V7UDD3_MELEN</name>
<sequence length="74" mass="8963">MSFLQNSLELDSRMCFWAVNVYFLNLYASLDGENNKVEKVRNMFYKQTNIDVKRLLRELLEKFCFILNLKLLNY</sequence>
<gene>
    <name evidence="1" type="ORF">MENT_LOCUS11463</name>
</gene>
<reference evidence="1 2" key="1">
    <citation type="submission" date="2020-08" db="EMBL/GenBank/DDBJ databases">
        <authorList>
            <person name="Koutsovoulos G."/>
            <person name="Danchin GJ E."/>
        </authorList>
    </citation>
    <scope>NUCLEOTIDE SEQUENCE [LARGE SCALE GENOMIC DNA]</scope>
</reference>
<dbReference type="AlphaFoldDB" id="A0A6V7UDD3"/>
<evidence type="ECO:0000313" key="2">
    <source>
        <dbReference type="Proteomes" id="UP000580250"/>
    </source>
</evidence>
<evidence type="ECO:0000313" key="1">
    <source>
        <dbReference type="EMBL" id="CAD2154317.1"/>
    </source>
</evidence>
<dbReference type="EMBL" id="CAJEWN010000055">
    <property type="protein sequence ID" value="CAD2154317.1"/>
    <property type="molecule type" value="Genomic_DNA"/>
</dbReference>
<accession>A0A6V7UDD3</accession>
<organism evidence="1 2">
    <name type="scientific">Meloidogyne enterolobii</name>
    <name type="common">Root-knot nematode worm</name>
    <name type="synonym">Meloidogyne mayaguensis</name>
    <dbReference type="NCBI Taxonomy" id="390850"/>
    <lineage>
        <taxon>Eukaryota</taxon>
        <taxon>Metazoa</taxon>
        <taxon>Ecdysozoa</taxon>
        <taxon>Nematoda</taxon>
        <taxon>Chromadorea</taxon>
        <taxon>Rhabditida</taxon>
        <taxon>Tylenchina</taxon>
        <taxon>Tylenchomorpha</taxon>
        <taxon>Tylenchoidea</taxon>
        <taxon>Meloidogynidae</taxon>
        <taxon>Meloidogyninae</taxon>
        <taxon>Meloidogyne</taxon>
    </lineage>
</organism>
<proteinExistence type="predicted"/>
<comment type="caution">
    <text evidence="1">The sequence shown here is derived from an EMBL/GenBank/DDBJ whole genome shotgun (WGS) entry which is preliminary data.</text>
</comment>
<dbReference type="OrthoDB" id="5896629at2759"/>